<feature type="domain" description="PUM-HD" evidence="5">
    <location>
        <begin position="156"/>
        <end position="511"/>
    </location>
</feature>
<feature type="region of interest" description="Disordered" evidence="4">
    <location>
        <begin position="1"/>
        <end position="129"/>
    </location>
</feature>
<dbReference type="InterPro" id="IPR016024">
    <property type="entry name" value="ARM-type_fold"/>
</dbReference>
<dbReference type="Proteomes" id="UP001338582">
    <property type="component" value="Chromosome 4"/>
</dbReference>
<protein>
    <recommendedName>
        <fullName evidence="5">PUM-HD domain-containing protein</fullName>
    </recommendedName>
</protein>
<dbReference type="EMBL" id="CP138897">
    <property type="protein sequence ID" value="WPK25844.1"/>
    <property type="molecule type" value="Genomic_DNA"/>
</dbReference>
<keyword evidence="2" id="KW-0694">RNA-binding</keyword>
<dbReference type="GO" id="GO:0010629">
    <property type="term" value="P:negative regulation of gene expression"/>
    <property type="evidence" value="ECO:0007669"/>
    <property type="project" value="UniProtKB-ARBA"/>
</dbReference>
<feature type="compositionally biased region" description="Basic and acidic residues" evidence="4">
    <location>
        <begin position="85"/>
        <end position="94"/>
    </location>
</feature>
<sequence length="698" mass="78784">MALGSKRSAAKDSKPAGQKKAKFAPQPVPEVESLSDNEATFYQSAEDESDNNDSADSSDISDSSDDEKEKAEDSDDLDELDDMDDVKADLKATEGDSDDEDDEDSDDEDGSAKSDDPNKKSSAEQHAEQRKLLAERKLKRKSGAEVEHIKSLWEKLRVKKPAPPQQVRERLCNEIWDLSKDVIYDLVLKHDASRVVQTLVKYTTKERRDLIVKGLKGNYYKLATSSYGKYLMVKLLHYGSKESRALIVDELHGKLRKLMRHKEGAYVVEDLYVLYSSAEQKQQMIREFWGSEYAVFRDSGKDKTVLDVVNESAEKKQLIMANLSGTITASVAKGSTGFQILHAAMKEYVSILMADPEKNDAQIRTFIDLLAEQFAELVHTQEGSEVACYLISVANAKERKVIVRSLKDHAKKLIENEFGNLVLITLFMTVDDTVLLHKSFNVELITPELLPQIIQEKFSRRPLLYLLKGLDGKYFAPKVKEELLKFEKLAYEKTTRKPQDQRREELLSKALPLIYKALISTIDTDNELTLAKLLSVNIAAQFIAELCLTTTDNEEVNETLRPQLVDAIFDLTFKVDVLEDHHLINKTPFFSRTVKALIQANELKWNRDEKKLTKVDDAAIPHIGVAFAEKVAETLQDEKLAKNWVTGQAAFVVLAVLEALEALKSAHAKSLKKVLKKFKKDMTNDKDNKGAQLLVKNL</sequence>
<dbReference type="PANTHER" id="PTHR13389:SF0">
    <property type="entry name" value="PUMILIO HOMOLOG 3"/>
    <property type="match status" value="1"/>
</dbReference>
<dbReference type="GO" id="GO:0006417">
    <property type="term" value="P:regulation of translation"/>
    <property type="evidence" value="ECO:0007669"/>
    <property type="project" value="TreeGrafter"/>
</dbReference>
<dbReference type="SMART" id="SM00025">
    <property type="entry name" value="Pumilio"/>
    <property type="match status" value="6"/>
</dbReference>
<feature type="compositionally biased region" description="Acidic residues" evidence="4">
    <location>
        <begin position="62"/>
        <end position="84"/>
    </location>
</feature>
<dbReference type="InterPro" id="IPR001313">
    <property type="entry name" value="Pumilio_RNA-bd_rpt"/>
</dbReference>
<dbReference type="PROSITE" id="PS50302">
    <property type="entry name" value="PUM"/>
    <property type="match status" value="3"/>
</dbReference>
<gene>
    <name evidence="6" type="ORF">PUMCH_003177</name>
</gene>
<name>A0AAX4HB96_9ASCO</name>
<feature type="compositionally biased region" description="Polar residues" evidence="4">
    <location>
        <begin position="34"/>
        <end position="43"/>
    </location>
</feature>
<organism evidence="6 7">
    <name type="scientific">Australozyma saopauloensis</name>
    <dbReference type="NCBI Taxonomy" id="291208"/>
    <lineage>
        <taxon>Eukaryota</taxon>
        <taxon>Fungi</taxon>
        <taxon>Dikarya</taxon>
        <taxon>Ascomycota</taxon>
        <taxon>Saccharomycotina</taxon>
        <taxon>Pichiomycetes</taxon>
        <taxon>Metschnikowiaceae</taxon>
        <taxon>Australozyma</taxon>
    </lineage>
</organism>
<keyword evidence="1" id="KW-0677">Repeat</keyword>
<evidence type="ECO:0000256" key="3">
    <source>
        <dbReference type="PROSITE-ProRule" id="PRU00317"/>
    </source>
</evidence>
<dbReference type="AlphaFoldDB" id="A0AAX4HB96"/>
<feature type="compositionally biased region" description="Acidic residues" evidence="4">
    <location>
        <begin position="95"/>
        <end position="109"/>
    </location>
</feature>
<keyword evidence="7" id="KW-1185">Reference proteome</keyword>
<proteinExistence type="predicted"/>
<dbReference type="InterPro" id="IPR012959">
    <property type="entry name" value="CPL_dom"/>
</dbReference>
<dbReference type="GO" id="GO:0003729">
    <property type="term" value="F:mRNA binding"/>
    <property type="evidence" value="ECO:0007669"/>
    <property type="project" value="TreeGrafter"/>
</dbReference>
<dbReference type="GeneID" id="88174241"/>
<accession>A0AAX4HB96</accession>
<evidence type="ECO:0000256" key="1">
    <source>
        <dbReference type="ARBA" id="ARBA00022737"/>
    </source>
</evidence>
<evidence type="ECO:0000313" key="6">
    <source>
        <dbReference type="EMBL" id="WPK25844.1"/>
    </source>
</evidence>
<dbReference type="InterPro" id="IPR040059">
    <property type="entry name" value="PUM3"/>
</dbReference>
<dbReference type="KEGG" id="asau:88174241"/>
<feature type="compositionally biased region" description="Basic and acidic residues" evidence="4">
    <location>
        <begin position="110"/>
        <end position="129"/>
    </location>
</feature>
<feature type="repeat" description="Pumilio" evidence="3">
    <location>
        <begin position="177"/>
        <end position="213"/>
    </location>
</feature>
<evidence type="ECO:0000256" key="2">
    <source>
        <dbReference type="ARBA" id="ARBA00022884"/>
    </source>
</evidence>
<feature type="repeat" description="Pumilio" evidence="3">
    <location>
        <begin position="250"/>
        <end position="286"/>
    </location>
</feature>
<dbReference type="PANTHER" id="PTHR13389">
    <property type="entry name" value="PUMILIO HOMOLOG 3"/>
    <property type="match status" value="1"/>
</dbReference>
<dbReference type="GO" id="GO:0005730">
    <property type="term" value="C:nucleolus"/>
    <property type="evidence" value="ECO:0007669"/>
    <property type="project" value="TreeGrafter"/>
</dbReference>
<evidence type="ECO:0000313" key="7">
    <source>
        <dbReference type="Proteomes" id="UP001338582"/>
    </source>
</evidence>
<reference evidence="6 7" key="1">
    <citation type="submission" date="2023-10" db="EMBL/GenBank/DDBJ databases">
        <title>Draft Genome Sequence of Candida saopaulonensis from a very Premature Infant with Sepsis.</title>
        <authorList>
            <person name="Ning Y."/>
            <person name="Dai R."/>
            <person name="Xiao M."/>
            <person name="Xu Y."/>
            <person name="Yan Q."/>
            <person name="Zhang L."/>
        </authorList>
    </citation>
    <scope>NUCLEOTIDE SEQUENCE [LARGE SCALE GENOMIC DNA]</scope>
    <source>
        <strain evidence="6 7">19XY460</strain>
    </source>
</reference>
<dbReference type="PROSITE" id="PS50303">
    <property type="entry name" value="PUM_HD"/>
    <property type="match status" value="1"/>
</dbReference>
<feature type="repeat" description="Pumilio" evidence="3">
    <location>
        <begin position="214"/>
        <end position="249"/>
    </location>
</feature>
<dbReference type="InterPro" id="IPR011989">
    <property type="entry name" value="ARM-like"/>
</dbReference>
<dbReference type="InterPro" id="IPR033133">
    <property type="entry name" value="PUM-HD"/>
</dbReference>
<dbReference type="Pfam" id="PF08144">
    <property type="entry name" value="CPL"/>
    <property type="match status" value="1"/>
</dbReference>
<dbReference type="Gene3D" id="1.25.10.10">
    <property type="entry name" value="Leucine-rich Repeat Variant"/>
    <property type="match status" value="1"/>
</dbReference>
<evidence type="ECO:0000256" key="4">
    <source>
        <dbReference type="SAM" id="MobiDB-lite"/>
    </source>
</evidence>
<evidence type="ECO:0000259" key="5">
    <source>
        <dbReference type="PROSITE" id="PS50303"/>
    </source>
</evidence>
<dbReference type="SUPFAM" id="SSF48371">
    <property type="entry name" value="ARM repeat"/>
    <property type="match status" value="1"/>
</dbReference>
<dbReference type="RefSeq" id="XP_062878226.1">
    <property type="nucleotide sequence ID" value="XM_063022156.1"/>
</dbReference>